<feature type="transmembrane region" description="Helical" evidence="1">
    <location>
        <begin position="332"/>
        <end position="349"/>
    </location>
</feature>
<protein>
    <recommendedName>
        <fullName evidence="4">EpsG family protein</fullName>
    </recommendedName>
</protein>
<reference evidence="2 3" key="1">
    <citation type="journal article" date="2015" name="Microbiology (Mosc.)">
        <title>Genomics of the Weissella cibaria species with an examination of its metabolic traits.</title>
        <authorList>
            <person name="Lynch K.M."/>
            <person name="Lucid A."/>
            <person name="Arendt E.K."/>
            <person name="Sleator R.D."/>
            <person name="Lucey B."/>
            <person name="Coffey A."/>
        </authorList>
    </citation>
    <scope>NUCLEOTIDE SEQUENCE [LARGE SCALE GENOMIC DNA]</scope>
    <source>
        <strain evidence="2 3">MG1</strain>
    </source>
</reference>
<keyword evidence="1" id="KW-0812">Transmembrane</keyword>
<feature type="transmembrane region" description="Helical" evidence="1">
    <location>
        <begin position="36"/>
        <end position="55"/>
    </location>
</feature>
<dbReference type="Proteomes" id="UP000032287">
    <property type="component" value="Unassembled WGS sequence"/>
</dbReference>
<comment type="caution">
    <text evidence="2">The sequence shown here is derived from an EMBL/GenBank/DDBJ whole genome shotgun (WGS) entry which is preliminary data.</text>
</comment>
<feature type="transmembrane region" description="Helical" evidence="1">
    <location>
        <begin position="356"/>
        <end position="375"/>
    </location>
</feature>
<name>A0A0D1LDZ1_9LACO</name>
<organism evidence="2 3">
    <name type="scientific">Weissella cibaria</name>
    <dbReference type="NCBI Taxonomy" id="137591"/>
    <lineage>
        <taxon>Bacteria</taxon>
        <taxon>Bacillati</taxon>
        <taxon>Bacillota</taxon>
        <taxon>Bacilli</taxon>
        <taxon>Lactobacillales</taxon>
        <taxon>Lactobacillaceae</taxon>
        <taxon>Weissella</taxon>
    </lineage>
</organism>
<keyword evidence="3" id="KW-1185">Reference proteome</keyword>
<feature type="transmembrane region" description="Helical" evidence="1">
    <location>
        <begin position="6"/>
        <end position="29"/>
    </location>
</feature>
<feature type="transmembrane region" description="Helical" evidence="1">
    <location>
        <begin position="308"/>
        <end position="326"/>
    </location>
</feature>
<dbReference type="AlphaFoldDB" id="A0A0D1LDZ1"/>
<dbReference type="PATRIC" id="fig|137591.25.peg.2317"/>
<feature type="transmembrane region" description="Helical" evidence="1">
    <location>
        <begin position="238"/>
        <end position="261"/>
    </location>
</feature>
<evidence type="ECO:0000313" key="2">
    <source>
        <dbReference type="EMBL" id="KIU18950.1"/>
    </source>
</evidence>
<feature type="transmembrane region" description="Helical" evidence="1">
    <location>
        <begin position="281"/>
        <end position="301"/>
    </location>
</feature>
<dbReference type="EMBL" id="JWHU01000044">
    <property type="protein sequence ID" value="KIU18950.1"/>
    <property type="molecule type" value="Genomic_DNA"/>
</dbReference>
<dbReference type="RefSeq" id="WP_043712547.1">
    <property type="nucleotide sequence ID" value="NZ_JWHU01000044.1"/>
</dbReference>
<sequence>MVVILGLMAIFLSVVFPMGGIIFGAAVIIFEKKTNILAILGIALGFAGFAMHYIYLPTDDMFRYVAYMNSIQYVNGISEFVSQIYSTMPVSEYGLNGQTWPLSAVLLFIISKTADYRLLSAVTVVLSIFVRLFAIAKVTETDKVDALTIFIRTFGYFSLIFMMTLKLPVSGFRWYVATDIVILLMASDALNKELITIPKLFWSVVAGLFHPAAWIYLGIKVFAAIVSSRNNSFVKRWLPIFAVVALGVVVVLHSSLVGNVLNQFAAYVSGDSFSGTFEWMIKFYVGWFIIVSLMFSRFYLIRQDVSKANFYNVEFNYILTGLSLPFFLFQRIYPFAWVMLTVVWIFSVVKTKKFTYIDLAVVILTLVIGFTYYWTAPGNFLPPTDLLSYGKMLITPIWR</sequence>
<evidence type="ECO:0008006" key="4">
    <source>
        <dbReference type="Google" id="ProtNLM"/>
    </source>
</evidence>
<evidence type="ECO:0000256" key="1">
    <source>
        <dbReference type="SAM" id="Phobius"/>
    </source>
</evidence>
<feature type="transmembrane region" description="Helical" evidence="1">
    <location>
        <begin position="118"/>
        <end position="135"/>
    </location>
</feature>
<keyword evidence="1" id="KW-0472">Membrane</keyword>
<feature type="transmembrane region" description="Helical" evidence="1">
    <location>
        <begin position="202"/>
        <end position="226"/>
    </location>
</feature>
<accession>A0A0D1LDZ1</accession>
<proteinExistence type="predicted"/>
<evidence type="ECO:0000313" key="3">
    <source>
        <dbReference type="Proteomes" id="UP000032287"/>
    </source>
</evidence>
<gene>
    <name evidence="2" type="ORF">QX99_02361</name>
</gene>
<keyword evidence="1" id="KW-1133">Transmembrane helix</keyword>